<dbReference type="InterPro" id="IPR052222">
    <property type="entry name" value="DESIGUAL"/>
</dbReference>
<dbReference type="InterPro" id="IPR009606">
    <property type="entry name" value="DEAL/Modifying_wall_lignin1/2"/>
</dbReference>
<keyword evidence="2 7" id="KW-0812">Transmembrane</keyword>
<comment type="subcellular location">
    <subcellularLocation>
        <location evidence="1">Endomembrane system</location>
        <topology evidence="1">Multi-pass membrane protein</topology>
    </subcellularLocation>
</comment>
<dbReference type="AlphaFoldDB" id="A0A1B6PCB3"/>
<keyword evidence="4 7" id="KW-1133">Transmembrane helix</keyword>
<evidence type="ECO:0000256" key="5">
    <source>
        <dbReference type="ARBA" id="ARBA00023136"/>
    </source>
</evidence>
<evidence type="ECO:0000313" key="8">
    <source>
        <dbReference type="EMBL" id="KXG23362.1"/>
    </source>
</evidence>
<feature type="transmembrane region" description="Helical" evidence="7">
    <location>
        <begin position="93"/>
        <end position="119"/>
    </location>
</feature>
<evidence type="ECO:0000256" key="6">
    <source>
        <dbReference type="ARBA" id="ARBA00029467"/>
    </source>
</evidence>
<feature type="transmembrane region" description="Helical" evidence="7">
    <location>
        <begin position="140"/>
        <end position="166"/>
    </location>
</feature>
<reference evidence="9" key="2">
    <citation type="journal article" date="2018" name="Plant J.">
        <title>The Sorghum bicolor reference genome: improved assembly, gene annotations, a transcriptome atlas, and signatures of genome organization.</title>
        <authorList>
            <person name="McCormick R.F."/>
            <person name="Truong S.K."/>
            <person name="Sreedasyam A."/>
            <person name="Jenkins J."/>
            <person name="Shu S."/>
            <person name="Sims D."/>
            <person name="Kennedy M."/>
            <person name="Amirebrahimi M."/>
            <person name="Weers B.D."/>
            <person name="McKinley B."/>
            <person name="Mattison A."/>
            <person name="Morishige D.T."/>
            <person name="Grimwood J."/>
            <person name="Schmutz J."/>
            <person name="Mullet J.E."/>
        </authorList>
    </citation>
    <scope>NUCLEOTIDE SEQUENCE [LARGE SCALE GENOMIC DNA]</scope>
    <source>
        <strain evidence="9">cv. BTx623</strain>
    </source>
</reference>
<reference evidence="8 9" key="1">
    <citation type="journal article" date="2009" name="Nature">
        <title>The Sorghum bicolor genome and the diversification of grasses.</title>
        <authorList>
            <person name="Paterson A.H."/>
            <person name="Bowers J.E."/>
            <person name="Bruggmann R."/>
            <person name="Dubchak I."/>
            <person name="Grimwood J."/>
            <person name="Gundlach H."/>
            <person name="Haberer G."/>
            <person name="Hellsten U."/>
            <person name="Mitros T."/>
            <person name="Poliakov A."/>
            <person name="Schmutz J."/>
            <person name="Spannagl M."/>
            <person name="Tang H."/>
            <person name="Wang X."/>
            <person name="Wicker T."/>
            <person name="Bharti A.K."/>
            <person name="Chapman J."/>
            <person name="Feltus F.A."/>
            <person name="Gowik U."/>
            <person name="Grigoriev I.V."/>
            <person name="Lyons E."/>
            <person name="Maher C.A."/>
            <person name="Martis M."/>
            <person name="Narechania A."/>
            <person name="Otillar R.P."/>
            <person name="Penning B.W."/>
            <person name="Salamov A.A."/>
            <person name="Wang Y."/>
            <person name="Zhang L."/>
            <person name="Carpita N.C."/>
            <person name="Freeling M."/>
            <person name="Gingle A.R."/>
            <person name="Hash C.T."/>
            <person name="Keller B."/>
            <person name="Klein P."/>
            <person name="Kresovich S."/>
            <person name="McCann M.C."/>
            <person name="Ming R."/>
            <person name="Peterson D.G."/>
            <person name="Mehboob-ur-Rahman"/>
            <person name="Ware D."/>
            <person name="Westhoff P."/>
            <person name="Mayer K.F."/>
            <person name="Messing J."/>
            <person name="Rokhsar D.S."/>
        </authorList>
    </citation>
    <scope>NUCLEOTIDE SEQUENCE [LARGE SCALE GENOMIC DNA]</scope>
    <source>
        <strain evidence="9">cv. BTx623</strain>
    </source>
</reference>
<dbReference type="GO" id="GO:0012505">
    <property type="term" value="C:endomembrane system"/>
    <property type="evidence" value="ECO:0007669"/>
    <property type="project" value="UniProtKB-SubCell"/>
</dbReference>
<sequence length="189" mass="19146">MLPMVEGHVAVICVAVAALALTAAALGIVGEATTKSKSFVRYDGENCVYLKTPAFGCGVAAAASLLTGQVVLTAAAGCWGHCRARSDHRRATAGVVVVLSLLSWFLAILAACAFLVGALKNQSGERRPKEGVTTLYRCTVLVAGVFAGGSFFSVAAAVAGIASYVAHEAAAGFGPPAQPPPLSETDGPR</sequence>
<evidence type="ECO:0000256" key="3">
    <source>
        <dbReference type="ARBA" id="ARBA00022729"/>
    </source>
</evidence>
<dbReference type="PANTHER" id="PTHR31769">
    <property type="entry name" value="OS07G0462200 PROTEIN-RELATED"/>
    <property type="match status" value="1"/>
</dbReference>
<comment type="similarity">
    <text evidence="6">Belongs to the DESIGUAL family.</text>
</comment>
<dbReference type="STRING" id="4558.A0A1B6PCB3"/>
<evidence type="ECO:0000256" key="4">
    <source>
        <dbReference type="ARBA" id="ARBA00022989"/>
    </source>
</evidence>
<evidence type="ECO:0000256" key="2">
    <source>
        <dbReference type="ARBA" id="ARBA00022692"/>
    </source>
</evidence>
<keyword evidence="3" id="KW-0732">Signal</keyword>
<dbReference type="eggNOG" id="ENOG502R2RT">
    <property type="taxonomic scope" value="Eukaryota"/>
</dbReference>
<name>A0A1B6PCB3_SORBI</name>
<protein>
    <submittedName>
        <fullName evidence="8">Uncharacterized protein</fullName>
    </submittedName>
</protein>
<organism evidence="8 9">
    <name type="scientific">Sorghum bicolor</name>
    <name type="common">Sorghum</name>
    <name type="synonym">Sorghum vulgare</name>
    <dbReference type="NCBI Taxonomy" id="4558"/>
    <lineage>
        <taxon>Eukaryota</taxon>
        <taxon>Viridiplantae</taxon>
        <taxon>Streptophyta</taxon>
        <taxon>Embryophyta</taxon>
        <taxon>Tracheophyta</taxon>
        <taxon>Spermatophyta</taxon>
        <taxon>Magnoliopsida</taxon>
        <taxon>Liliopsida</taxon>
        <taxon>Poales</taxon>
        <taxon>Poaceae</taxon>
        <taxon>PACMAD clade</taxon>
        <taxon>Panicoideae</taxon>
        <taxon>Andropogonodae</taxon>
        <taxon>Andropogoneae</taxon>
        <taxon>Sorghinae</taxon>
        <taxon>Sorghum</taxon>
    </lineage>
</organism>
<evidence type="ECO:0000256" key="7">
    <source>
        <dbReference type="SAM" id="Phobius"/>
    </source>
</evidence>
<keyword evidence="5 7" id="KW-0472">Membrane</keyword>
<proteinExistence type="inferred from homology"/>
<dbReference type="EMBL" id="CM000767">
    <property type="protein sequence ID" value="KXG23362.1"/>
    <property type="molecule type" value="Genomic_DNA"/>
</dbReference>
<keyword evidence="9" id="KW-1185">Reference proteome</keyword>
<dbReference type="Proteomes" id="UP000000768">
    <property type="component" value="Chromosome 8"/>
</dbReference>
<dbReference type="Pfam" id="PF06749">
    <property type="entry name" value="DUF1218"/>
    <property type="match status" value="1"/>
</dbReference>
<gene>
    <name evidence="8" type="ORF">SORBI_3008G087800</name>
</gene>
<accession>A0A1B6PCB3</accession>
<evidence type="ECO:0000256" key="1">
    <source>
        <dbReference type="ARBA" id="ARBA00004127"/>
    </source>
</evidence>
<dbReference type="Gramene" id="KXG23362">
    <property type="protein sequence ID" value="KXG23362"/>
    <property type="gene ID" value="SORBI_3008G087800"/>
</dbReference>
<dbReference type="OrthoDB" id="694597at2759"/>
<dbReference type="OMA" id="HVAVICL"/>
<evidence type="ECO:0000313" key="9">
    <source>
        <dbReference type="Proteomes" id="UP000000768"/>
    </source>
</evidence>
<dbReference type="InParanoid" id="A0A1B6PCB3"/>